<dbReference type="GO" id="GO:0035529">
    <property type="term" value="F:NADH pyrophosphatase activity"/>
    <property type="evidence" value="ECO:0007669"/>
    <property type="project" value="TreeGrafter"/>
</dbReference>
<dbReference type="GO" id="GO:0047631">
    <property type="term" value="F:ADP-ribose diphosphatase activity"/>
    <property type="evidence" value="ECO:0007669"/>
    <property type="project" value="TreeGrafter"/>
</dbReference>
<dbReference type="PRINTS" id="PR01356">
    <property type="entry name" value="GFGPROTEIN"/>
</dbReference>
<organism evidence="4">
    <name type="scientific">Ascaris suum</name>
    <name type="common">Pig roundworm</name>
    <name type="synonym">Ascaris lumbricoides</name>
    <dbReference type="NCBI Taxonomy" id="6253"/>
    <lineage>
        <taxon>Eukaryota</taxon>
        <taxon>Metazoa</taxon>
        <taxon>Ecdysozoa</taxon>
        <taxon>Nematoda</taxon>
        <taxon>Chromadorea</taxon>
        <taxon>Rhabditida</taxon>
        <taxon>Spirurina</taxon>
        <taxon>Ascaridomorpha</taxon>
        <taxon>Ascaridoidea</taxon>
        <taxon>Ascarididae</taxon>
        <taxon>Ascaris</taxon>
    </lineage>
</organism>
<protein>
    <submittedName>
        <fullName evidence="4">Nudix hydrolase 8</fullName>
    </submittedName>
</protein>
<dbReference type="Gene3D" id="3.90.79.10">
    <property type="entry name" value="Nucleoside Triphosphate Pyrophosphohydrolase"/>
    <property type="match status" value="1"/>
</dbReference>
<dbReference type="InterPro" id="IPR000086">
    <property type="entry name" value="NUDIX_hydrolase_dom"/>
</dbReference>
<evidence type="ECO:0000256" key="1">
    <source>
        <dbReference type="ARBA" id="ARBA00005582"/>
    </source>
</evidence>
<proteinExistence type="evidence at transcript level"/>
<dbReference type="InterPro" id="IPR040618">
    <property type="entry name" value="Pre-Nudix"/>
</dbReference>
<dbReference type="SUPFAM" id="SSF55811">
    <property type="entry name" value="Nudix"/>
    <property type="match status" value="1"/>
</dbReference>
<sequence length="259" mass="30431">MVIFDGKTDIFGGITIYSYKYGQLKDLKQSLRDSLEVWKKNAIRGVWFHVDIKDSWWIPVLVEEGFIFHHAQSNYVMLTKWLPEQEENTLPKYPFTAIGVAGLVVNNAGEILLMKERRGNYLGWKYPGGAADPHEDIFDAGVREVFEETGVQTEPVCLLCFRHFHGFRFQDNSDLYFVCVMKPVDENHIEVKPCPHETSACRWMSREDIAKLPSEEFHKFHVSILERYDQWLENGRIGCHAEKFEIPEIKKRWMMYYID</sequence>
<evidence type="ECO:0000313" key="4">
    <source>
        <dbReference type="EMBL" id="ADY47752.1"/>
    </source>
</evidence>
<evidence type="ECO:0000259" key="3">
    <source>
        <dbReference type="PROSITE" id="PS51462"/>
    </source>
</evidence>
<dbReference type="AlphaFoldDB" id="F1LC98"/>
<dbReference type="Pfam" id="PF00293">
    <property type="entry name" value="NUDIX"/>
    <property type="match status" value="1"/>
</dbReference>
<name>F1LC98_ASCSU</name>
<dbReference type="PANTHER" id="PTHR13994:SF13">
    <property type="entry name" value="FI03680P"/>
    <property type="match status" value="1"/>
</dbReference>
<feature type="domain" description="Nudix hydrolase" evidence="3">
    <location>
        <begin position="95"/>
        <end position="228"/>
    </location>
</feature>
<comment type="similarity">
    <text evidence="1">Belongs to the Nudix hydrolase family.</text>
</comment>
<dbReference type="InterPro" id="IPR003293">
    <property type="entry name" value="Nudix_hydrolase6-like"/>
</dbReference>
<dbReference type="Pfam" id="PF18290">
    <property type="entry name" value="Nudix_hydro"/>
    <property type="match status" value="1"/>
</dbReference>
<dbReference type="GO" id="GO:0051287">
    <property type="term" value="F:NAD binding"/>
    <property type="evidence" value="ECO:0007669"/>
    <property type="project" value="TreeGrafter"/>
</dbReference>
<dbReference type="PANTHER" id="PTHR13994">
    <property type="entry name" value="NUDIX HYDROLASE RELATED"/>
    <property type="match status" value="1"/>
</dbReference>
<keyword evidence="2 4" id="KW-0378">Hydrolase</keyword>
<dbReference type="CDD" id="cd04670">
    <property type="entry name" value="NUDIX_ASFGF2_Nudt6"/>
    <property type="match status" value="1"/>
</dbReference>
<dbReference type="PROSITE" id="PS51462">
    <property type="entry name" value="NUDIX"/>
    <property type="match status" value="1"/>
</dbReference>
<dbReference type="InterPro" id="IPR015797">
    <property type="entry name" value="NUDIX_hydrolase-like_dom_sf"/>
</dbReference>
<dbReference type="Gene3D" id="3.40.630.30">
    <property type="match status" value="1"/>
</dbReference>
<evidence type="ECO:0000256" key="2">
    <source>
        <dbReference type="ARBA" id="ARBA00022801"/>
    </source>
</evidence>
<accession>F1LC98</accession>
<dbReference type="EMBL" id="JI177305">
    <property type="protein sequence ID" value="ADY47752.1"/>
    <property type="molecule type" value="mRNA"/>
</dbReference>
<reference evidence="4" key="1">
    <citation type="journal article" date="2011" name="Genome Res.">
        <title>Deep small RNA sequencing from the nematode Ascaris reveals conservation, functional diversification, and novel developmental profiles.</title>
        <authorList>
            <person name="Wang J."/>
            <person name="Czech B."/>
            <person name="Crunk A."/>
            <person name="Wallace A."/>
            <person name="Mitreva M."/>
            <person name="Hannon G.J."/>
            <person name="Davis R.E."/>
        </authorList>
    </citation>
    <scope>NUCLEOTIDE SEQUENCE</scope>
</reference>